<dbReference type="InterPro" id="IPR018247">
    <property type="entry name" value="EF_Hand_1_Ca_BS"/>
</dbReference>
<evidence type="ECO:0000313" key="4">
    <source>
        <dbReference type="EMBL" id="CAD6190944.1"/>
    </source>
</evidence>
<feature type="chain" id="PRO_5035931291" description="EF-hand domain-containing protein" evidence="2">
    <location>
        <begin position="18"/>
        <end position="199"/>
    </location>
</feature>
<dbReference type="SMART" id="SM00054">
    <property type="entry name" value="EFh"/>
    <property type="match status" value="3"/>
</dbReference>
<dbReference type="OrthoDB" id="26525at2759"/>
<keyword evidence="1" id="KW-0106">Calcium</keyword>
<dbReference type="GO" id="GO:0005509">
    <property type="term" value="F:calcium ion binding"/>
    <property type="evidence" value="ECO:0007669"/>
    <property type="project" value="InterPro"/>
</dbReference>
<protein>
    <recommendedName>
        <fullName evidence="3">EF-hand domain-containing protein</fullName>
    </recommendedName>
</protein>
<dbReference type="PROSITE" id="PS00018">
    <property type="entry name" value="EF_HAND_1"/>
    <property type="match status" value="2"/>
</dbReference>
<evidence type="ECO:0000313" key="5">
    <source>
        <dbReference type="Proteomes" id="UP000835052"/>
    </source>
</evidence>
<dbReference type="PROSITE" id="PS50222">
    <property type="entry name" value="EF_HAND_2"/>
    <property type="match status" value="2"/>
</dbReference>
<dbReference type="EMBL" id="CAJGYM010000018">
    <property type="protein sequence ID" value="CAD6190944.1"/>
    <property type="molecule type" value="Genomic_DNA"/>
</dbReference>
<evidence type="ECO:0000256" key="1">
    <source>
        <dbReference type="ARBA" id="ARBA00022837"/>
    </source>
</evidence>
<feature type="signal peptide" evidence="2">
    <location>
        <begin position="1"/>
        <end position="17"/>
    </location>
</feature>
<dbReference type="Gene3D" id="1.10.238.10">
    <property type="entry name" value="EF-hand"/>
    <property type="match status" value="2"/>
</dbReference>
<dbReference type="InterPro" id="IPR002048">
    <property type="entry name" value="EF_hand_dom"/>
</dbReference>
<organism evidence="4 5">
    <name type="scientific">Caenorhabditis auriculariae</name>
    <dbReference type="NCBI Taxonomy" id="2777116"/>
    <lineage>
        <taxon>Eukaryota</taxon>
        <taxon>Metazoa</taxon>
        <taxon>Ecdysozoa</taxon>
        <taxon>Nematoda</taxon>
        <taxon>Chromadorea</taxon>
        <taxon>Rhabditida</taxon>
        <taxon>Rhabditina</taxon>
        <taxon>Rhabditomorpha</taxon>
        <taxon>Rhabditoidea</taxon>
        <taxon>Rhabditidae</taxon>
        <taxon>Peloderinae</taxon>
        <taxon>Caenorhabditis</taxon>
    </lineage>
</organism>
<evidence type="ECO:0000256" key="2">
    <source>
        <dbReference type="SAM" id="SignalP"/>
    </source>
</evidence>
<dbReference type="InterPro" id="IPR011992">
    <property type="entry name" value="EF-hand-dom_pair"/>
</dbReference>
<feature type="domain" description="EF-hand" evidence="3">
    <location>
        <begin position="144"/>
        <end position="179"/>
    </location>
</feature>
<comment type="caution">
    <text evidence="4">The sequence shown here is derived from an EMBL/GenBank/DDBJ whole genome shotgun (WGS) entry which is preliminary data.</text>
</comment>
<gene>
    <name evidence="4" type="ORF">CAUJ_LOCUS6863</name>
</gene>
<dbReference type="Proteomes" id="UP000835052">
    <property type="component" value="Unassembled WGS sequence"/>
</dbReference>
<accession>A0A8S1H672</accession>
<dbReference type="Pfam" id="PF13202">
    <property type="entry name" value="EF-hand_5"/>
    <property type="match status" value="3"/>
</dbReference>
<dbReference type="AlphaFoldDB" id="A0A8S1H672"/>
<keyword evidence="5" id="KW-1185">Reference proteome</keyword>
<feature type="domain" description="EF-hand" evidence="3">
    <location>
        <begin position="69"/>
        <end position="104"/>
    </location>
</feature>
<dbReference type="SUPFAM" id="SSF47473">
    <property type="entry name" value="EF-hand"/>
    <property type="match status" value="1"/>
</dbReference>
<keyword evidence="2" id="KW-0732">Signal</keyword>
<proteinExistence type="predicted"/>
<sequence length="199" mass="22641">MWKTAFFFPLFVFSTSAAPFSPDYVEVDVYDVDGTLADALAKVAEELIGSSKNESRGMDFEQFVKTDKCKANIARSCFDDIDTNKDGLVSQEELEAYDRSSMQRVQSMFDNYLDTSFMDADTNRDGVVDQQEADRFAFNNLRVVPDENWREAFSSSDANEDGLLDLTEFKKLMNDYSNFNVNIVQTSDVPTLQYDTDTQ</sequence>
<name>A0A8S1H672_9PELO</name>
<reference evidence="4" key="1">
    <citation type="submission" date="2020-10" db="EMBL/GenBank/DDBJ databases">
        <authorList>
            <person name="Kikuchi T."/>
        </authorList>
    </citation>
    <scope>NUCLEOTIDE SEQUENCE</scope>
    <source>
        <strain evidence="4">NKZ352</strain>
    </source>
</reference>
<evidence type="ECO:0000259" key="3">
    <source>
        <dbReference type="PROSITE" id="PS50222"/>
    </source>
</evidence>